<organism evidence="1 2">
    <name type="scientific">Escherichia phage C1</name>
    <dbReference type="NCBI Taxonomy" id="2340716"/>
    <lineage>
        <taxon>Viruses</taxon>
        <taxon>Duplodnaviria</taxon>
        <taxon>Heunggongvirae</taxon>
        <taxon>Uroviricota</taxon>
        <taxon>Caudoviricetes</taxon>
        <taxon>Deseoctovirus</taxon>
        <taxon>Deseoctovirus C1</taxon>
    </lineage>
</organism>
<dbReference type="KEGG" id="vg:64470007"/>
<protein>
    <submittedName>
        <fullName evidence="1">Uncharacterized protein</fullName>
    </submittedName>
</protein>
<dbReference type="Proteomes" id="UP000273371">
    <property type="component" value="Segment"/>
</dbReference>
<keyword evidence="2" id="KW-1185">Reference proteome</keyword>
<dbReference type="EMBL" id="MH717097">
    <property type="protein sequence ID" value="AYR02297.1"/>
    <property type="molecule type" value="Genomic_DNA"/>
</dbReference>
<dbReference type="GeneID" id="64470007"/>
<reference evidence="1 2" key="1">
    <citation type="submission" date="2018-08" db="EMBL/GenBank/DDBJ databases">
        <title>Distribution characteristics of Escherichia coli phages in piglets intestinal isolated from Jiangsu and Anhui province.</title>
        <authorList>
            <person name="Lin Y."/>
            <person name="Zhou B."/>
            <person name="Luo J."/>
            <person name="Hua J."/>
            <person name="Zhang M."/>
        </authorList>
    </citation>
    <scope>NUCLEOTIDE SEQUENCE [LARGE SCALE GENOMIC DNA]</scope>
</reference>
<evidence type="ECO:0000313" key="1">
    <source>
        <dbReference type="EMBL" id="AYR02297.1"/>
    </source>
</evidence>
<proteinExistence type="predicted"/>
<name>A0A3G3M879_9CAUD</name>
<dbReference type="RefSeq" id="YP_010054324.1">
    <property type="nucleotide sequence ID" value="NC_054651.1"/>
</dbReference>
<accession>A0A3G3M879</accession>
<sequence>MKLIDLLVQELPKRGGWPEGAVECCRHYGTNSIDFYDETGNWDDDCYLKYGKDFAKDCVYEETLESHRLQSISRNQYESALTASQKLAWNGEGLPPVGYECECQFLDAWHTCKVLFVGAEVIVGVIDGSERAFSVSHTKFRPFQSEAERKRDAAIEAMQREADEGDNWIYSEYEIIYDAIAAGKIPGVKLED</sequence>
<evidence type="ECO:0000313" key="2">
    <source>
        <dbReference type="Proteomes" id="UP000273371"/>
    </source>
</evidence>